<feature type="domain" description="MrkD-like receptor binding" evidence="7">
    <location>
        <begin position="52"/>
        <end position="171"/>
    </location>
</feature>
<evidence type="ECO:0000313" key="9">
    <source>
        <dbReference type="Proteomes" id="UP001320460"/>
    </source>
</evidence>
<dbReference type="Pfam" id="PF22003">
    <property type="entry name" value="MrkDrd"/>
    <property type="match status" value="1"/>
</dbReference>
<evidence type="ECO:0000256" key="2">
    <source>
        <dbReference type="ARBA" id="ARBA00006671"/>
    </source>
</evidence>
<feature type="signal peptide" evidence="5">
    <location>
        <begin position="1"/>
        <end position="24"/>
    </location>
</feature>
<dbReference type="InterPro" id="IPR000259">
    <property type="entry name" value="Adhesion_dom_fimbrial"/>
</dbReference>
<gene>
    <name evidence="8" type="ORF">PDTA9734_20980</name>
</gene>
<name>A0ABM7VUF0_9ENTR</name>
<reference evidence="8 9" key="1">
    <citation type="submission" date="2021-12" db="EMBL/GenBank/DDBJ databases">
        <title>Complete genome sequence of Phytobacter diazotrophicus TA9734.</title>
        <authorList>
            <person name="Kubota H."/>
            <person name="Nakayama Y."/>
            <person name="Ariyoshi T."/>
        </authorList>
    </citation>
    <scope>NUCLEOTIDE SEQUENCE [LARGE SCALE GENOMIC DNA]</scope>
    <source>
        <strain evidence="8 9">TA9734</strain>
    </source>
</reference>
<dbReference type="PANTHER" id="PTHR33420:SF3">
    <property type="entry name" value="FIMBRIAL SUBUNIT ELFA"/>
    <property type="match status" value="1"/>
</dbReference>
<accession>A0ABM7VUF0</accession>
<evidence type="ECO:0000259" key="7">
    <source>
        <dbReference type="Pfam" id="PF22003"/>
    </source>
</evidence>
<keyword evidence="4" id="KW-0281">Fimbrium</keyword>
<dbReference type="RefSeq" id="WP_082027109.1">
    <property type="nucleotide sequence ID" value="NZ_AP028041.1"/>
</dbReference>
<evidence type="ECO:0000313" key="8">
    <source>
        <dbReference type="EMBL" id="BDD50611.1"/>
    </source>
</evidence>
<dbReference type="InterPro" id="IPR008966">
    <property type="entry name" value="Adhesion_dom_sf"/>
</dbReference>
<evidence type="ECO:0000256" key="1">
    <source>
        <dbReference type="ARBA" id="ARBA00004561"/>
    </source>
</evidence>
<dbReference type="Proteomes" id="UP001320460">
    <property type="component" value="Chromosome"/>
</dbReference>
<dbReference type="Pfam" id="PF00419">
    <property type="entry name" value="Fimbrial"/>
    <property type="match status" value="1"/>
</dbReference>
<dbReference type="InterPro" id="IPR050263">
    <property type="entry name" value="Bact_Fimbrial_Adh_Pro"/>
</dbReference>
<evidence type="ECO:0000256" key="4">
    <source>
        <dbReference type="ARBA" id="ARBA00023263"/>
    </source>
</evidence>
<keyword evidence="3 5" id="KW-0732">Signal</keyword>
<dbReference type="EMBL" id="AP025334">
    <property type="protein sequence ID" value="BDD50611.1"/>
    <property type="molecule type" value="Genomic_DNA"/>
</dbReference>
<sequence>MYRIRIVLNAVGLLLLSLTGEAVATCALEPVPDYMATGPVSVVAPLDSRIFSVPPDLPVGAQISKMYINMSNNPTGWHIKCTSGNTLYLMYLYDTLPGTLVPGFSDVYKTDLDGIGVRYLTNYASEPSFPFWHIEGVGMEQYIPASMQFKMGLQFIKTANVTQAGIITATKLPSIRIAAGQSGQLVYIAKLSVSGNFEVNTPTCNIAPLSANMSVQMGEHNKKVFKGVGTGSPWKNASIQLISCQRFYGNMPTGDSSTSINGVTTTNPLTLNSVSLTLTPRNGMVDATKGIMKIDEETGKATGVGIQLSTTESTTGIINLNEKLTTSIPNSASTTLTLPLYARYVQTESSVNAGTANGRLEYTVTYQ</sequence>
<protein>
    <recommendedName>
        <fullName evidence="10">Type 1 fimbria pilin</fullName>
    </recommendedName>
</protein>
<dbReference type="InterPro" id="IPR054160">
    <property type="entry name" value="MrkD_recept-bd"/>
</dbReference>
<feature type="chain" id="PRO_5046768879" description="Type 1 fimbria pilin" evidence="5">
    <location>
        <begin position="25"/>
        <end position="367"/>
    </location>
</feature>
<dbReference type="Gene3D" id="2.60.40.3310">
    <property type="match status" value="1"/>
</dbReference>
<dbReference type="PANTHER" id="PTHR33420">
    <property type="entry name" value="FIMBRIAL SUBUNIT ELFA-RELATED"/>
    <property type="match status" value="1"/>
</dbReference>
<evidence type="ECO:0000256" key="5">
    <source>
        <dbReference type="SAM" id="SignalP"/>
    </source>
</evidence>
<proteinExistence type="inferred from homology"/>
<evidence type="ECO:0000259" key="6">
    <source>
        <dbReference type="Pfam" id="PF00419"/>
    </source>
</evidence>
<organism evidence="8 9">
    <name type="scientific">Phytobacter diazotrophicus</name>
    <dbReference type="NCBI Taxonomy" id="395631"/>
    <lineage>
        <taxon>Bacteria</taxon>
        <taxon>Pseudomonadati</taxon>
        <taxon>Pseudomonadota</taxon>
        <taxon>Gammaproteobacteria</taxon>
        <taxon>Enterobacterales</taxon>
        <taxon>Enterobacteriaceae</taxon>
        <taxon>Phytobacter</taxon>
    </lineage>
</organism>
<dbReference type="InterPro" id="IPR036937">
    <property type="entry name" value="Adhesion_dom_fimbrial_sf"/>
</dbReference>
<comment type="subcellular location">
    <subcellularLocation>
        <location evidence="1">Fimbrium</location>
    </subcellularLocation>
</comment>
<dbReference type="Gene3D" id="2.60.40.1090">
    <property type="entry name" value="Fimbrial-type adhesion domain"/>
    <property type="match status" value="1"/>
</dbReference>
<feature type="domain" description="Fimbrial-type adhesion" evidence="6">
    <location>
        <begin position="199"/>
        <end position="367"/>
    </location>
</feature>
<keyword evidence="9" id="KW-1185">Reference proteome</keyword>
<dbReference type="SUPFAM" id="SSF49401">
    <property type="entry name" value="Bacterial adhesins"/>
    <property type="match status" value="1"/>
</dbReference>
<evidence type="ECO:0000256" key="3">
    <source>
        <dbReference type="ARBA" id="ARBA00022729"/>
    </source>
</evidence>
<comment type="similarity">
    <text evidence="2">Belongs to the fimbrial protein family.</text>
</comment>
<evidence type="ECO:0008006" key="10">
    <source>
        <dbReference type="Google" id="ProtNLM"/>
    </source>
</evidence>